<gene>
    <name evidence="1" type="ORF">Amon02_000650500</name>
</gene>
<comment type="caution">
    <text evidence="1">The sequence shown here is derived from an EMBL/GenBank/DDBJ whole genome shotgun (WGS) entry which is preliminary data.</text>
</comment>
<dbReference type="Proteomes" id="UP001165064">
    <property type="component" value="Unassembled WGS sequence"/>
</dbReference>
<organism evidence="1 2">
    <name type="scientific">Ambrosiozyma monospora</name>
    <name type="common">Yeast</name>
    <name type="synonym">Endomycopsis monosporus</name>
    <dbReference type="NCBI Taxonomy" id="43982"/>
    <lineage>
        <taxon>Eukaryota</taxon>
        <taxon>Fungi</taxon>
        <taxon>Dikarya</taxon>
        <taxon>Ascomycota</taxon>
        <taxon>Saccharomycotina</taxon>
        <taxon>Pichiomycetes</taxon>
        <taxon>Pichiales</taxon>
        <taxon>Pichiaceae</taxon>
        <taxon>Ambrosiozyma</taxon>
    </lineage>
</organism>
<protein>
    <submittedName>
        <fullName evidence="1">Unnamed protein product</fullName>
    </submittedName>
</protein>
<name>A0ACB5T9U8_AMBMO</name>
<accession>A0ACB5T9U8</accession>
<evidence type="ECO:0000313" key="2">
    <source>
        <dbReference type="Proteomes" id="UP001165064"/>
    </source>
</evidence>
<evidence type="ECO:0000313" key="1">
    <source>
        <dbReference type="EMBL" id="GME83924.1"/>
    </source>
</evidence>
<sequence>MDPNFNTESFTKTLREFIIPELLEAYMTGDEKVLKLWLSEAPFNIIAAQQKQLREQGIYSDGQILDIRGVDIVSSKLLEPNRIPVFVVGARVQEINLYRKAKTGELAAGSAEDIRLSTYAMVITRVPEDIDNPETEGWKILEFIRGGSRSFT</sequence>
<keyword evidence="2" id="KW-1185">Reference proteome</keyword>
<dbReference type="EMBL" id="BSXS01005105">
    <property type="protein sequence ID" value="GME83924.1"/>
    <property type="molecule type" value="Genomic_DNA"/>
</dbReference>
<proteinExistence type="predicted"/>
<reference evidence="1" key="1">
    <citation type="submission" date="2023-04" db="EMBL/GenBank/DDBJ databases">
        <title>Ambrosiozyma monospora NBRC 10751.</title>
        <authorList>
            <person name="Ichikawa N."/>
            <person name="Sato H."/>
            <person name="Tonouchi N."/>
        </authorList>
    </citation>
    <scope>NUCLEOTIDE SEQUENCE</scope>
    <source>
        <strain evidence="1">NBRC 10751</strain>
    </source>
</reference>